<comment type="caution">
    <text evidence="1">The sequence shown here is derived from an EMBL/GenBank/DDBJ whole genome shotgun (WGS) entry which is preliminary data.</text>
</comment>
<organism evidence="1">
    <name type="scientific">marine sediment metagenome</name>
    <dbReference type="NCBI Taxonomy" id="412755"/>
    <lineage>
        <taxon>unclassified sequences</taxon>
        <taxon>metagenomes</taxon>
        <taxon>ecological metagenomes</taxon>
    </lineage>
</organism>
<evidence type="ECO:0008006" key="2">
    <source>
        <dbReference type="Google" id="ProtNLM"/>
    </source>
</evidence>
<gene>
    <name evidence="1" type="ORF">LCGC14_2032250</name>
</gene>
<sequence length="115" mass="13064">MRFKKWKPPKFKKVTGDLYKTKYNWYVTCPESLILGENTDIGICTYLNARYAIVIGDDVQIGSHCAIYSEDTERDIRGQIIIKEGILIGAHSVILPKDNLNHFISKNIKAGSVVY</sequence>
<dbReference type="EMBL" id="LAZR01023674">
    <property type="protein sequence ID" value="KKL77698.1"/>
    <property type="molecule type" value="Genomic_DNA"/>
</dbReference>
<evidence type="ECO:0000313" key="1">
    <source>
        <dbReference type="EMBL" id="KKL77698.1"/>
    </source>
</evidence>
<reference evidence="1" key="1">
    <citation type="journal article" date="2015" name="Nature">
        <title>Complex archaea that bridge the gap between prokaryotes and eukaryotes.</title>
        <authorList>
            <person name="Spang A."/>
            <person name="Saw J.H."/>
            <person name="Jorgensen S.L."/>
            <person name="Zaremba-Niedzwiedzka K."/>
            <person name="Martijn J."/>
            <person name="Lind A.E."/>
            <person name="van Eijk R."/>
            <person name="Schleper C."/>
            <person name="Guy L."/>
            <person name="Ettema T.J."/>
        </authorList>
    </citation>
    <scope>NUCLEOTIDE SEQUENCE</scope>
</reference>
<accession>A0A0F9EU96</accession>
<name>A0A0F9EU96_9ZZZZ</name>
<dbReference type="AlphaFoldDB" id="A0A0F9EU96"/>
<dbReference type="Gene3D" id="2.160.10.10">
    <property type="entry name" value="Hexapeptide repeat proteins"/>
    <property type="match status" value="1"/>
</dbReference>
<proteinExistence type="predicted"/>
<protein>
    <recommendedName>
        <fullName evidence="2">Acetyltransferase</fullName>
    </recommendedName>
</protein>
<dbReference type="InterPro" id="IPR011004">
    <property type="entry name" value="Trimer_LpxA-like_sf"/>
</dbReference>
<dbReference type="SUPFAM" id="SSF51161">
    <property type="entry name" value="Trimeric LpxA-like enzymes"/>
    <property type="match status" value="1"/>
</dbReference>